<evidence type="ECO:0000313" key="3">
    <source>
        <dbReference type="EMBL" id="KAF7261009.1"/>
    </source>
</evidence>
<feature type="compositionally biased region" description="Basic and acidic residues" evidence="1">
    <location>
        <begin position="706"/>
        <end position="722"/>
    </location>
</feature>
<gene>
    <name evidence="3" type="ORF">EG68_01679</name>
</gene>
<keyword evidence="4" id="KW-1185">Reference proteome</keyword>
<evidence type="ECO:0000313" key="4">
    <source>
        <dbReference type="Proteomes" id="UP000822476"/>
    </source>
</evidence>
<proteinExistence type="predicted"/>
<dbReference type="PROSITE" id="PS00028">
    <property type="entry name" value="ZINC_FINGER_C2H2_1"/>
    <property type="match status" value="1"/>
</dbReference>
<sequence length="1103" mass="125136">MSDCNTVLPPITLKRKTRESGGNIPDVGANSLATDEAESKQDLIPENKPEDKISQLTANAEMSHLSKNRTQQQVNTVAECATKLQLRAELTEVVGYVDKRLKQLPIENDERMALRGIFTEVLQEATDIPVEKTNEIKNFMAPEYRASDELLQVTLLEHTDALQKSLRGMRQLSPVELYNLVSTRSATNARSTISRIRKLTANRKAALVRWQALQRSHTAMGNSHVRHYPPRKDRGYSCYFCWHGFDTVIKLHAHLLTQEHICLDLAQGYNKMIRKHITKSKINSQTNNSNNSNDNQIVDQTLDSTHQLVTTKNQNVKSIKTDSKHTFGLQQLGPGQKTMLPYLQCMYCGGWLTHSVAERHQCFQEMEEYLTREIQHMNLHGSPFVCLLCHGRVYDTPAQLQLHLVASHGAHEDLTRCALCEVALCPQAIRSQKSAHLLTVVYHRHLADQHLPSLLLAERLFYMGFAVGCNSVESNAPTDNMPYRAYRCIFLQDLPAGKGPQFPFPHWLKETLGSELGERTPRSESGRLPVGFAHTMDRRPSRLRAYRAAMVSPLVIHEQVILSCPKNVSSELTSSCVYCDAGRSGGLSSIAQLTAHVLCMHSGNPFTISGLRQLVHAKHALKKAEERRISFEQAYDTAEKWVAYTKWRETESMLQANKGFLKVPTNSNTNTNNKKRVENEDKLGSIRHKSSVVDPLGGPSRLSESALKKVPCESKRTSKIDTHSILSESDSHKTTRKQTSINSTNQKGTVTRVAARHQTIHRPIMIKLEENCQTILKDLRDRVDKAAAEQKNYCRACLCGPMCTVRDLTNHIRDLHCRFLEARLVQLRRSGTFAGLIDPLKTCFQCYTILDDQLAFQVHMVVMHGSRYPLVCGLCNDPLIGLEVGVDFNELCSKIFTEAGVSVASEKWAKVCTPDRTWTTRNNSKKTERKSQSAKEFEHFDESVRSVLEIEELRAIRSCVKANLAVLTYSPQLVLRAMELHESRHRELIRKRYGTEMTIHEKVKLETLLDIQQMCIFQGVGQTMTDQYMEVFLQNAERHERQIELEPCRFDAEIWKPYTDGIKMLAPTDVMNPKTEKRPSRPVLPEHLKNTLAAFRANQHSDE</sequence>
<dbReference type="OrthoDB" id="6253480at2759"/>
<organism evidence="3 4">
    <name type="scientific">Paragonimus skrjabini miyazakii</name>
    <dbReference type="NCBI Taxonomy" id="59628"/>
    <lineage>
        <taxon>Eukaryota</taxon>
        <taxon>Metazoa</taxon>
        <taxon>Spiralia</taxon>
        <taxon>Lophotrochozoa</taxon>
        <taxon>Platyhelminthes</taxon>
        <taxon>Trematoda</taxon>
        <taxon>Digenea</taxon>
        <taxon>Plagiorchiida</taxon>
        <taxon>Troglotremata</taxon>
        <taxon>Troglotrematidae</taxon>
        <taxon>Paragonimus</taxon>
    </lineage>
</organism>
<accession>A0A8S9Z0S8</accession>
<feature type="compositionally biased region" description="Polar residues" evidence="1">
    <location>
        <begin position="737"/>
        <end position="748"/>
    </location>
</feature>
<evidence type="ECO:0000259" key="2">
    <source>
        <dbReference type="PROSITE" id="PS00028"/>
    </source>
</evidence>
<feature type="region of interest" description="Disordered" evidence="1">
    <location>
        <begin position="1"/>
        <end position="42"/>
    </location>
</feature>
<comment type="caution">
    <text evidence="3">The sequence shown here is derived from an EMBL/GenBank/DDBJ whole genome shotgun (WGS) entry which is preliminary data.</text>
</comment>
<dbReference type="EMBL" id="JTDE01000528">
    <property type="protein sequence ID" value="KAF7261009.1"/>
    <property type="molecule type" value="Genomic_DNA"/>
</dbReference>
<reference evidence="3" key="1">
    <citation type="submission" date="2019-07" db="EMBL/GenBank/DDBJ databases">
        <title>Annotation for the trematode Paragonimus miyazaki's.</title>
        <authorList>
            <person name="Choi Y.-J."/>
        </authorList>
    </citation>
    <scope>NUCLEOTIDE SEQUENCE</scope>
    <source>
        <strain evidence="3">Japan</strain>
    </source>
</reference>
<dbReference type="Proteomes" id="UP000822476">
    <property type="component" value="Unassembled WGS sequence"/>
</dbReference>
<feature type="compositionally biased region" description="Basic and acidic residues" evidence="1">
    <location>
        <begin position="675"/>
        <end position="684"/>
    </location>
</feature>
<protein>
    <recommendedName>
        <fullName evidence="2">C2H2-type domain-containing protein</fullName>
    </recommendedName>
</protein>
<feature type="region of interest" description="Disordered" evidence="1">
    <location>
        <begin position="662"/>
        <end position="748"/>
    </location>
</feature>
<dbReference type="InterPro" id="IPR013087">
    <property type="entry name" value="Znf_C2H2_type"/>
</dbReference>
<dbReference type="SMART" id="SM00355">
    <property type="entry name" value="ZnF_C2H2"/>
    <property type="match status" value="4"/>
</dbReference>
<evidence type="ECO:0000256" key="1">
    <source>
        <dbReference type="SAM" id="MobiDB-lite"/>
    </source>
</evidence>
<name>A0A8S9Z0S8_9TREM</name>
<feature type="domain" description="C2H2-type" evidence="2">
    <location>
        <begin position="238"/>
        <end position="260"/>
    </location>
</feature>
<dbReference type="AlphaFoldDB" id="A0A8S9Z0S8"/>